<evidence type="ECO:0000313" key="4">
    <source>
        <dbReference type="Proteomes" id="UP001215598"/>
    </source>
</evidence>
<reference evidence="3" key="1">
    <citation type="submission" date="2023-03" db="EMBL/GenBank/DDBJ databases">
        <title>Massive genome expansion in bonnet fungi (Mycena s.s.) driven by repeated elements and novel gene families across ecological guilds.</title>
        <authorList>
            <consortium name="Lawrence Berkeley National Laboratory"/>
            <person name="Harder C.B."/>
            <person name="Miyauchi S."/>
            <person name="Viragh M."/>
            <person name="Kuo A."/>
            <person name="Thoen E."/>
            <person name="Andreopoulos B."/>
            <person name="Lu D."/>
            <person name="Skrede I."/>
            <person name="Drula E."/>
            <person name="Henrissat B."/>
            <person name="Morin E."/>
            <person name="Kohler A."/>
            <person name="Barry K."/>
            <person name="LaButti K."/>
            <person name="Morin E."/>
            <person name="Salamov A."/>
            <person name="Lipzen A."/>
            <person name="Mereny Z."/>
            <person name="Hegedus B."/>
            <person name="Baldrian P."/>
            <person name="Stursova M."/>
            <person name="Weitz H."/>
            <person name="Taylor A."/>
            <person name="Grigoriev I.V."/>
            <person name="Nagy L.G."/>
            <person name="Martin F."/>
            <person name="Kauserud H."/>
        </authorList>
    </citation>
    <scope>NUCLEOTIDE SEQUENCE</scope>
    <source>
        <strain evidence="3">CBHHK182m</strain>
    </source>
</reference>
<sequence length="384" mass="40709">MATGSVLSINMAFQQPKTLPGAIDPLYDSASSTDLYIPIVQMHCNPAQSFRLAFSVLVVTTSIVALPLHMNSTAALLGRRGHSTTSNHSLPVGANGTTTPTDNQTPLSALFPVPSLSNWTTCTGAPDARPLSDATLRPFKIESGMTHTYMQMAGKSAMEANYPVGSYIPSKKPLGGFSFYAPGPEDVDLTTAAEATFGYSILFPAGFNFVMGGKLPGIYGGDDATTAVSCSGGRRDTSCFSARLIWRTNGAGEIYTYIPDPSATTGTGNYTANKQLCVKPNECNDTYGASIARGAFTFATGAWTTLSQRVKLNTVGQPDGELELFVDGKSVISAKGLIIRDSAEGRIRGLQMQTFFGGSTKEWASPTDQKVYFADFSVAITSKL</sequence>
<keyword evidence="4" id="KW-1185">Reference proteome</keyword>
<evidence type="ECO:0000256" key="1">
    <source>
        <dbReference type="SAM" id="MobiDB-lite"/>
    </source>
</evidence>
<evidence type="ECO:0000313" key="3">
    <source>
        <dbReference type="EMBL" id="KAJ7720828.1"/>
    </source>
</evidence>
<evidence type="ECO:0000259" key="2">
    <source>
        <dbReference type="Pfam" id="PF21294"/>
    </source>
</evidence>
<name>A0AAD7MJT4_9AGAR</name>
<comment type="caution">
    <text evidence="3">The sequence shown here is derived from an EMBL/GenBank/DDBJ whole genome shotgun (WGS) entry which is preliminary data.</text>
</comment>
<feature type="region of interest" description="Disordered" evidence="1">
    <location>
        <begin position="80"/>
        <end position="103"/>
    </location>
</feature>
<dbReference type="Gene3D" id="2.60.120.200">
    <property type="match status" value="1"/>
</dbReference>
<gene>
    <name evidence="3" type="ORF">B0H16DRAFT_381983</name>
</gene>
<dbReference type="InterPro" id="IPR048958">
    <property type="entry name" value="Polysacc_lyase_14"/>
</dbReference>
<dbReference type="AlphaFoldDB" id="A0AAD7MJT4"/>
<dbReference type="Pfam" id="PF21294">
    <property type="entry name" value="Polysacc_lyase_14"/>
    <property type="match status" value="1"/>
</dbReference>
<feature type="compositionally biased region" description="Polar residues" evidence="1">
    <location>
        <begin position="83"/>
        <end position="103"/>
    </location>
</feature>
<protein>
    <recommendedName>
        <fullName evidence="2">Polysaccharide lyase 14 domain-containing protein</fullName>
    </recommendedName>
</protein>
<proteinExistence type="predicted"/>
<accession>A0AAD7MJT4</accession>
<feature type="domain" description="Polysaccharide lyase 14" evidence="2">
    <location>
        <begin position="153"/>
        <end position="376"/>
    </location>
</feature>
<organism evidence="3 4">
    <name type="scientific">Mycena metata</name>
    <dbReference type="NCBI Taxonomy" id="1033252"/>
    <lineage>
        <taxon>Eukaryota</taxon>
        <taxon>Fungi</taxon>
        <taxon>Dikarya</taxon>
        <taxon>Basidiomycota</taxon>
        <taxon>Agaricomycotina</taxon>
        <taxon>Agaricomycetes</taxon>
        <taxon>Agaricomycetidae</taxon>
        <taxon>Agaricales</taxon>
        <taxon>Marasmiineae</taxon>
        <taxon>Mycenaceae</taxon>
        <taxon>Mycena</taxon>
    </lineage>
</organism>
<dbReference type="PANTHER" id="PTHR40124">
    <property type="match status" value="1"/>
</dbReference>
<dbReference type="EMBL" id="JARKIB010000236">
    <property type="protein sequence ID" value="KAJ7720828.1"/>
    <property type="molecule type" value="Genomic_DNA"/>
</dbReference>
<dbReference type="Proteomes" id="UP001215598">
    <property type="component" value="Unassembled WGS sequence"/>
</dbReference>
<dbReference type="PANTHER" id="PTHR40124:SF1">
    <property type="entry name" value="DISAGGREGATASE RELATED REPEAT PROTEIN"/>
    <property type="match status" value="1"/>
</dbReference>